<dbReference type="AlphaFoldDB" id="A0A1I7XZG8"/>
<protein>
    <submittedName>
        <fullName evidence="3">G_PROTEIN_RECEP_F1_2 domain-containing protein</fullName>
    </submittedName>
</protein>
<reference evidence="3" key="1">
    <citation type="submission" date="2016-11" db="UniProtKB">
        <authorList>
            <consortium name="WormBaseParasite"/>
        </authorList>
    </citation>
    <scope>IDENTIFICATION</scope>
</reference>
<dbReference type="WBParaSite" id="L893_g11183.t1">
    <property type="protein sequence ID" value="L893_g11183.t1"/>
    <property type="gene ID" value="L893_g11183"/>
</dbReference>
<keyword evidence="1" id="KW-0812">Transmembrane</keyword>
<keyword evidence="1" id="KW-1133">Transmembrane helix</keyword>
<sequence length="321" mass="36368">MLPASYEALFNKALDVTAIVDIPAKLFALFVIVRYSPKDMWNLAMFLLTYMSWNLAGNTILAFVHVYALFPAECFRLDGLLSGLTDHPVFGYSVFYVLLFCIMNAGLVGTLTFPYRYMVFAHPTVKVKPIYMFGLYSAVNICVAIFFAFLYIFWSVPYDDYPVKEDLLDRKEDLLDRKSVICFKPSGWEKDFMFVCLISSVMGMVFIGASSTILLTWSIHNKKGQMHEKLLAQHKKILFTLIIITGIPLLFGGVPFAMIAIYVYEPRLPYAAEMCMLSIVMIANHGTINAIAVVVVVKPYRQAVRNIIVQRLNVVAVHNQS</sequence>
<name>A0A1I7XZG8_9BILA</name>
<feature type="transmembrane region" description="Helical" evidence="1">
    <location>
        <begin position="238"/>
        <end position="264"/>
    </location>
</feature>
<dbReference type="PANTHER" id="PTHR46891">
    <property type="entry name" value="SERPENTINE RECEPTOR, CLASS H-RELATED"/>
    <property type="match status" value="1"/>
</dbReference>
<accession>A0A1I7XZG8</accession>
<feature type="transmembrane region" description="Helical" evidence="1">
    <location>
        <begin position="192"/>
        <end position="217"/>
    </location>
</feature>
<feature type="transmembrane region" description="Helical" evidence="1">
    <location>
        <begin position="47"/>
        <end position="70"/>
    </location>
</feature>
<dbReference type="Proteomes" id="UP000095287">
    <property type="component" value="Unplaced"/>
</dbReference>
<dbReference type="InterPro" id="IPR019422">
    <property type="entry name" value="7TM_GPCR_serpentine_rcpt_Srh"/>
</dbReference>
<evidence type="ECO:0000313" key="2">
    <source>
        <dbReference type="Proteomes" id="UP000095287"/>
    </source>
</evidence>
<feature type="transmembrane region" description="Helical" evidence="1">
    <location>
        <begin position="16"/>
        <end position="35"/>
    </location>
</feature>
<feature type="transmembrane region" description="Helical" evidence="1">
    <location>
        <begin position="276"/>
        <end position="297"/>
    </location>
</feature>
<feature type="transmembrane region" description="Helical" evidence="1">
    <location>
        <begin position="133"/>
        <end position="154"/>
    </location>
</feature>
<evidence type="ECO:0000256" key="1">
    <source>
        <dbReference type="SAM" id="Phobius"/>
    </source>
</evidence>
<dbReference type="Pfam" id="PF10318">
    <property type="entry name" value="7TM_GPCR_Srh"/>
    <property type="match status" value="1"/>
</dbReference>
<proteinExistence type="predicted"/>
<keyword evidence="1" id="KW-0472">Membrane</keyword>
<feature type="transmembrane region" description="Helical" evidence="1">
    <location>
        <begin position="90"/>
        <end position="113"/>
    </location>
</feature>
<evidence type="ECO:0000313" key="3">
    <source>
        <dbReference type="WBParaSite" id="L893_g11183.t1"/>
    </source>
</evidence>
<organism evidence="2 3">
    <name type="scientific">Steinernema glaseri</name>
    <dbReference type="NCBI Taxonomy" id="37863"/>
    <lineage>
        <taxon>Eukaryota</taxon>
        <taxon>Metazoa</taxon>
        <taxon>Ecdysozoa</taxon>
        <taxon>Nematoda</taxon>
        <taxon>Chromadorea</taxon>
        <taxon>Rhabditida</taxon>
        <taxon>Tylenchina</taxon>
        <taxon>Panagrolaimomorpha</taxon>
        <taxon>Strongyloidoidea</taxon>
        <taxon>Steinernematidae</taxon>
        <taxon>Steinernema</taxon>
    </lineage>
</organism>
<keyword evidence="2" id="KW-1185">Reference proteome</keyword>